<evidence type="ECO:0000313" key="4">
    <source>
        <dbReference type="Proteomes" id="UP001174136"/>
    </source>
</evidence>
<feature type="compositionally biased region" description="Low complexity" evidence="1">
    <location>
        <begin position="584"/>
        <end position="606"/>
    </location>
</feature>
<dbReference type="Pfam" id="PF08313">
    <property type="entry name" value="SCA7"/>
    <property type="match status" value="1"/>
</dbReference>
<proteinExistence type="predicted"/>
<gene>
    <name evidence="3" type="primary">ATXN7L1</name>
    <name evidence="3" type="ORF">N1851_033964</name>
</gene>
<feature type="compositionally biased region" description="Basic and acidic residues" evidence="1">
    <location>
        <begin position="643"/>
        <end position="656"/>
    </location>
</feature>
<feature type="compositionally biased region" description="Basic residues" evidence="1">
    <location>
        <begin position="288"/>
        <end position="299"/>
    </location>
</feature>
<dbReference type="EMBL" id="JAOPHQ010006549">
    <property type="protein sequence ID" value="KAK0131353.1"/>
    <property type="molecule type" value="Genomic_DNA"/>
</dbReference>
<feature type="compositionally biased region" description="Low complexity" evidence="1">
    <location>
        <begin position="372"/>
        <end position="398"/>
    </location>
</feature>
<feature type="compositionally biased region" description="Pro residues" evidence="1">
    <location>
        <begin position="200"/>
        <end position="218"/>
    </location>
</feature>
<feature type="region of interest" description="Disordered" evidence="1">
    <location>
        <begin position="511"/>
        <end position="663"/>
    </location>
</feature>
<evidence type="ECO:0000259" key="2">
    <source>
        <dbReference type="PROSITE" id="PS51505"/>
    </source>
</evidence>
<dbReference type="PANTHER" id="PTHR15117">
    <property type="entry name" value="ATAXIN 7 RELATED"/>
    <property type="match status" value="1"/>
</dbReference>
<feature type="compositionally biased region" description="Basic and acidic residues" evidence="1">
    <location>
        <begin position="300"/>
        <end position="336"/>
    </location>
</feature>
<feature type="compositionally biased region" description="Low complexity" evidence="1">
    <location>
        <begin position="116"/>
        <end position="143"/>
    </location>
</feature>
<dbReference type="Gene3D" id="6.10.140.670">
    <property type="match status" value="1"/>
</dbReference>
<dbReference type="PROSITE" id="PS51505">
    <property type="entry name" value="SCA7"/>
    <property type="match status" value="1"/>
</dbReference>
<sequence length="663" mass="70612">MATSDRQTPSPDTFLCRPWSSFVRAAELHCEKRHSSPAVSSRGPLVPMKPGPLAVAPAAPGAGEALSFRVPKDFPHSRFSKAPLAVYPPKGVRTKPCVSLPVVSLEKMPCLNKTDTTSPIRLPSSSSSSSTSSSPSRLKPSLPQRHGEKLSNGHCSSSSSTAGPPTPADRRPSPARSPLGRRPPSTPSPSRSPSLNRRPSPSPSPSLAPRPPGAPLPSPASSALTPSQTLAMSSPAPHDRKQQNGAKVPARPHKCLSGRVFDPNKHCGVQDPETKRQCTRSLTCKTHSLTHRRAVHGRRRPFDLLLAEHKGRTKKEKEAQEEAKRDRDSAQGRKEALTSPQTTTPSRPHCSNGRLLSTLKLQLANAHIPRVPGSSATSAPPQPSPAAAAAAGVLSPASANPPHAQPPLQGWPRTAGGECGARLSSDDNEEDEGRAAVESPEADADGPLCPFYSAHHPRPLGCCRFGNRLMGRGSYVFDRRWDRVRLALHSMVETHLNAHMWRKVPLAAETPLSPRTPASPSLDLHPRPPPSSPQSSVARDRSQPVALASPRGKPRNLMHAPNGGGGPWREKGDQTAVARKRKMTSSASLSSSSSSSSSSPTSSPSADNLRKNGSGIGPGSRATPSSSQGWKRSLMHGVGGSGSREEERTSREERPRGYSLLYR</sequence>
<evidence type="ECO:0000313" key="3">
    <source>
        <dbReference type="EMBL" id="KAK0131353.1"/>
    </source>
</evidence>
<accession>A0AA47M0F4</accession>
<feature type="domain" description="SCA7" evidence="2">
    <location>
        <begin position="254"/>
        <end position="321"/>
    </location>
</feature>
<dbReference type="PANTHER" id="PTHR15117:SF9">
    <property type="entry name" value="ATAXIN-7-LIKE PROTEIN 1"/>
    <property type="match status" value="1"/>
</dbReference>
<evidence type="ECO:0000256" key="1">
    <source>
        <dbReference type="SAM" id="MobiDB-lite"/>
    </source>
</evidence>
<comment type="caution">
    <text evidence="3">The sequence shown here is derived from an EMBL/GenBank/DDBJ whole genome shotgun (WGS) entry which is preliminary data.</text>
</comment>
<feature type="region of interest" description="Disordered" evidence="1">
    <location>
        <begin position="112"/>
        <end position="353"/>
    </location>
</feature>
<keyword evidence="4" id="KW-1185">Reference proteome</keyword>
<feature type="compositionally biased region" description="Low complexity" evidence="1">
    <location>
        <begin position="174"/>
        <end position="199"/>
    </location>
</feature>
<dbReference type="Proteomes" id="UP001174136">
    <property type="component" value="Unassembled WGS sequence"/>
</dbReference>
<dbReference type="InterPro" id="IPR052237">
    <property type="entry name" value="Ataxin-7-like_regulator"/>
</dbReference>
<protein>
    <submittedName>
        <fullName evidence="3">Ataxin-7-like protein 1</fullName>
    </submittedName>
</protein>
<name>A0AA47M0F4_MERPO</name>
<dbReference type="AlphaFoldDB" id="A0AA47M0F4"/>
<organism evidence="3 4">
    <name type="scientific">Merluccius polli</name>
    <name type="common">Benguela hake</name>
    <name type="synonym">Merluccius cadenati</name>
    <dbReference type="NCBI Taxonomy" id="89951"/>
    <lineage>
        <taxon>Eukaryota</taxon>
        <taxon>Metazoa</taxon>
        <taxon>Chordata</taxon>
        <taxon>Craniata</taxon>
        <taxon>Vertebrata</taxon>
        <taxon>Euteleostomi</taxon>
        <taxon>Actinopterygii</taxon>
        <taxon>Neopterygii</taxon>
        <taxon>Teleostei</taxon>
        <taxon>Neoteleostei</taxon>
        <taxon>Acanthomorphata</taxon>
        <taxon>Zeiogadaria</taxon>
        <taxon>Gadariae</taxon>
        <taxon>Gadiformes</taxon>
        <taxon>Gadoidei</taxon>
        <taxon>Merlucciidae</taxon>
        <taxon>Merluccius</taxon>
    </lineage>
</organism>
<dbReference type="InterPro" id="IPR013243">
    <property type="entry name" value="SCA7_dom"/>
</dbReference>
<feature type="region of interest" description="Disordered" evidence="1">
    <location>
        <begin position="370"/>
        <end position="445"/>
    </location>
</feature>
<reference evidence="3" key="1">
    <citation type="journal article" date="2023" name="Front. Mar. Sci.">
        <title>A new Merluccius polli reference genome to investigate the effects of global change in West African waters.</title>
        <authorList>
            <person name="Mateo J.L."/>
            <person name="Blanco-Fernandez C."/>
            <person name="Garcia-Vazquez E."/>
            <person name="Machado-Schiaffino G."/>
        </authorList>
    </citation>
    <scope>NUCLEOTIDE SEQUENCE</scope>
    <source>
        <strain evidence="3">C29</strain>
        <tissue evidence="3">Fin</tissue>
    </source>
</reference>